<keyword evidence="10" id="KW-1185">Reference proteome</keyword>
<feature type="compositionally biased region" description="Basic and acidic residues" evidence="6">
    <location>
        <begin position="423"/>
        <end position="443"/>
    </location>
</feature>
<accession>A0A927IHG6</accession>
<evidence type="ECO:0000256" key="4">
    <source>
        <dbReference type="ARBA" id="ARBA00023204"/>
    </source>
</evidence>
<evidence type="ECO:0000256" key="1">
    <source>
        <dbReference type="ARBA" id="ARBA00006082"/>
    </source>
</evidence>
<dbReference type="GO" id="GO:0140664">
    <property type="term" value="F:ATP-dependent DNA damage sensor activity"/>
    <property type="evidence" value="ECO:0007669"/>
    <property type="project" value="InterPro"/>
</dbReference>
<dbReference type="PANTHER" id="PTHR10073">
    <property type="entry name" value="DNA MISMATCH REPAIR PROTEIN MLH, PMS, MUTL"/>
    <property type="match status" value="1"/>
</dbReference>
<dbReference type="InterPro" id="IPR020568">
    <property type="entry name" value="Ribosomal_Su5_D2-typ_SF"/>
</dbReference>
<evidence type="ECO:0000256" key="2">
    <source>
        <dbReference type="ARBA" id="ARBA00021975"/>
    </source>
</evidence>
<dbReference type="Proteomes" id="UP000622317">
    <property type="component" value="Unassembled WGS sequence"/>
</dbReference>
<feature type="domain" description="MutL C-terminal dimerisation" evidence="7">
    <location>
        <begin position="449"/>
        <end position="589"/>
    </location>
</feature>
<dbReference type="Pfam" id="PF13589">
    <property type="entry name" value="HATPase_c_3"/>
    <property type="match status" value="1"/>
</dbReference>
<dbReference type="InterPro" id="IPR038973">
    <property type="entry name" value="MutL/Mlh/Pms-like"/>
</dbReference>
<reference evidence="9" key="1">
    <citation type="submission" date="2020-09" db="EMBL/GenBank/DDBJ databases">
        <title>Pelagicoccus enzymogenes sp. nov. with an EPS production, isolated from marine sediment.</title>
        <authorList>
            <person name="Feng X."/>
        </authorList>
    </citation>
    <scope>NUCLEOTIDE SEQUENCE</scope>
    <source>
        <strain evidence="9">NFK12</strain>
    </source>
</reference>
<dbReference type="GO" id="GO:0006298">
    <property type="term" value="P:mismatch repair"/>
    <property type="evidence" value="ECO:0007669"/>
    <property type="project" value="UniProtKB-UniRule"/>
</dbReference>
<dbReference type="InterPro" id="IPR042121">
    <property type="entry name" value="MutL_C_regsub"/>
</dbReference>
<dbReference type="Gene3D" id="3.30.1540.20">
    <property type="entry name" value="MutL, C-terminal domain, dimerisation subdomain"/>
    <property type="match status" value="1"/>
</dbReference>
<dbReference type="GO" id="GO:0030983">
    <property type="term" value="F:mismatched DNA binding"/>
    <property type="evidence" value="ECO:0007669"/>
    <property type="project" value="InterPro"/>
</dbReference>
<dbReference type="Pfam" id="PF01119">
    <property type="entry name" value="DNA_mis_repair"/>
    <property type="match status" value="1"/>
</dbReference>
<keyword evidence="9" id="KW-0255">Endonuclease</keyword>
<sequence>MAKVRLLEDHVANQIAAGEVIERPASVVKELVENSIDAGATRIEVEFRNGGTSLMRIEDNGGGMSHDDALLALERHATSKIQKVKDLDGLTTMGFRGEALPSIASVSRFQLQTREEGAEGGTEVLIDGGKMIHVRDCGMPQGTRMTISKLFNTVPARRKFLKSKTTESAHIVQCVRLYALAHPEIGFSLLDDGRSLFQSPANSSLKSRIAEVFGKQIANNLIEVDASEDGLRMRGFIGKPSLSRSSRHEMLFFVNNRPVENKTLSYALVESYYGHIPKGRYPVAFLFLDLDPQRVDVNVHPAKREIRFREEAKTRGFAVRTLLEALRGESESLQAIKPVEVRLPKSVESEPRVSAAPVAKSVPAKASSAHRPQRRLVQAEERESSSSSAKSEESGGASPVEPAISPKKAPDPQVASVSVVPEPKPESARTESPEAAPRKEEEKAKNWSYLGWAQGEFATFDTGAGVVLLNVRAAQQRILYERMLKDFAAKAVRCQKLLLAQPVELDPLSSAVLVESLEFFERLGFEIAPFGRNFFRIEGTPTWLEDADAEEFVKETIALLRQGNVAEDKEGVAVEMIAKRAVAKLRRPKEEPSSSEIDSLLEKLFSCDKPLTDPEGRPSLIEISSGEIDKRFQRRNRRKHDELF</sequence>
<dbReference type="RefSeq" id="WP_191616555.1">
    <property type="nucleotide sequence ID" value="NZ_JACYFG010000007.1"/>
</dbReference>
<dbReference type="Gene3D" id="3.30.1370.100">
    <property type="entry name" value="MutL, C-terminal domain, regulatory subdomain"/>
    <property type="match status" value="1"/>
</dbReference>
<protein>
    <recommendedName>
        <fullName evidence="2 5">DNA mismatch repair protein MutL</fullName>
    </recommendedName>
</protein>
<dbReference type="InterPro" id="IPR037198">
    <property type="entry name" value="MutL_C_sf"/>
</dbReference>
<proteinExistence type="inferred from homology"/>
<evidence type="ECO:0000256" key="6">
    <source>
        <dbReference type="SAM" id="MobiDB-lite"/>
    </source>
</evidence>
<dbReference type="Gene3D" id="3.30.230.10">
    <property type="match status" value="1"/>
</dbReference>
<dbReference type="Pfam" id="PF08676">
    <property type="entry name" value="MutL_C"/>
    <property type="match status" value="1"/>
</dbReference>
<evidence type="ECO:0000313" key="10">
    <source>
        <dbReference type="Proteomes" id="UP000622317"/>
    </source>
</evidence>
<dbReference type="InterPro" id="IPR036890">
    <property type="entry name" value="HATPase_C_sf"/>
</dbReference>
<evidence type="ECO:0000259" key="8">
    <source>
        <dbReference type="SMART" id="SM01340"/>
    </source>
</evidence>
<dbReference type="SMART" id="SM01340">
    <property type="entry name" value="DNA_mis_repair"/>
    <property type="match status" value="1"/>
</dbReference>
<dbReference type="SMART" id="SM00853">
    <property type="entry name" value="MutL_C"/>
    <property type="match status" value="1"/>
</dbReference>
<evidence type="ECO:0000313" key="9">
    <source>
        <dbReference type="EMBL" id="MBD5779430.1"/>
    </source>
</evidence>
<dbReference type="InterPro" id="IPR042120">
    <property type="entry name" value="MutL_C_dimsub"/>
</dbReference>
<comment type="function">
    <text evidence="5">This protein is involved in the repair of mismatches in DNA. It is required for dam-dependent methyl-directed DNA mismatch repair. May act as a 'molecular matchmaker', a protein that promotes the formation of a stable complex between two or more DNA-binding proteins in an ATP-dependent manner without itself being part of a final effector complex.</text>
</comment>
<dbReference type="InterPro" id="IPR014762">
    <property type="entry name" value="DNA_mismatch_repair_CS"/>
</dbReference>
<dbReference type="GO" id="GO:0032300">
    <property type="term" value="C:mismatch repair complex"/>
    <property type="evidence" value="ECO:0007669"/>
    <property type="project" value="InterPro"/>
</dbReference>
<dbReference type="CDD" id="cd16926">
    <property type="entry name" value="HATPase_MutL-MLH-PMS-like"/>
    <property type="match status" value="1"/>
</dbReference>
<dbReference type="NCBIfam" id="TIGR00585">
    <property type="entry name" value="mutl"/>
    <property type="match status" value="1"/>
</dbReference>
<dbReference type="PANTHER" id="PTHR10073:SF12">
    <property type="entry name" value="DNA MISMATCH REPAIR PROTEIN MLH1"/>
    <property type="match status" value="1"/>
</dbReference>
<evidence type="ECO:0000256" key="3">
    <source>
        <dbReference type="ARBA" id="ARBA00022763"/>
    </source>
</evidence>
<feature type="compositionally biased region" description="Low complexity" evidence="6">
    <location>
        <begin position="385"/>
        <end position="398"/>
    </location>
</feature>
<keyword evidence="9" id="KW-0540">Nuclease</keyword>
<comment type="similarity">
    <text evidence="1 5">Belongs to the DNA mismatch repair MutL/HexB family.</text>
</comment>
<feature type="region of interest" description="Disordered" evidence="6">
    <location>
        <begin position="345"/>
        <end position="443"/>
    </location>
</feature>
<feature type="compositionally biased region" description="Low complexity" evidence="6">
    <location>
        <begin position="353"/>
        <end position="369"/>
    </location>
</feature>
<dbReference type="PROSITE" id="PS00058">
    <property type="entry name" value="DNA_MISMATCH_REPAIR_1"/>
    <property type="match status" value="1"/>
</dbReference>
<dbReference type="HAMAP" id="MF_00149">
    <property type="entry name" value="DNA_mis_repair"/>
    <property type="match status" value="1"/>
</dbReference>
<gene>
    <name evidence="5 9" type="primary">mutL</name>
    <name evidence="9" type="ORF">IEN85_07980</name>
</gene>
<dbReference type="Gene3D" id="3.30.565.10">
    <property type="entry name" value="Histidine kinase-like ATPase, C-terminal domain"/>
    <property type="match status" value="1"/>
</dbReference>
<evidence type="ECO:0000259" key="7">
    <source>
        <dbReference type="SMART" id="SM00853"/>
    </source>
</evidence>
<dbReference type="SUPFAM" id="SSF54211">
    <property type="entry name" value="Ribosomal protein S5 domain 2-like"/>
    <property type="match status" value="1"/>
</dbReference>
<dbReference type="SUPFAM" id="SSF55874">
    <property type="entry name" value="ATPase domain of HSP90 chaperone/DNA topoisomerase II/histidine kinase"/>
    <property type="match status" value="1"/>
</dbReference>
<dbReference type="EMBL" id="JACYFG010000007">
    <property type="protein sequence ID" value="MBD5779430.1"/>
    <property type="molecule type" value="Genomic_DNA"/>
</dbReference>
<dbReference type="CDD" id="cd00782">
    <property type="entry name" value="MutL_Trans"/>
    <property type="match status" value="1"/>
</dbReference>
<feature type="domain" description="DNA mismatch repair protein S5" evidence="8">
    <location>
        <begin position="209"/>
        <end position="327"/>
    </location>
</feature>
<dbReference type="FunFam" id="3.30.565.10:FF:000003">
    <property type="entry name" value="DNA mismatch repair endonuclease MutL"/>
    <property type="match status" value="1"/>
</dbReference>
<comment type="caution">
    <text evidence="9">The sequence shown here is derived from an EMBL/GenBank/DDBJ whole genome shotgun (WGS) entry which is preliminary data.</text>
</comment>
<dbReference type="InterPro" id="IPR020667">
    <property type="entry name" value="DNA_mismatch_repair_MutL"/>
</dbReference>
<name>A0A927IHG6_9BACT</name>
<dbReference type="InterPro" id="IPR002099">
    <property type="entry name" value="MutL/Mlh/PMS"/>
</dbReference>
<dbReference type="InterPro" id="IPR014790">
    <property type="entry name" value="MutL_C"/>
</dbReference>
<evidence type="ECO:0000256" key="5">
    <source>
        <dbReference type="HAMAP-Rule" id="MF_00149"/>
    </source>
</evidence>
<dbReference type="InterPro" id="IPR014721">
    <property type="entry name" value="Ribsml_uS5_D2-typ_fold_subgr"/>
</dbReference>
<dbReference type="AlphaFoldDB" id="A0A927IHG6"/>
<dbReference type="GO" id="GO:0004519">
    <property type="term" value="F:endonuclease activity"/>
    <property type="evidence" value="ECO:0007669"/>
    <property type="project" value="UniProtKB-KW"/>
</dbReference>
<keyword evidence="3 5" id="KW-0227">DNA damage</keyword>
<dbReference type="GO" id="GO:0016887">
    <property type="term" value="F:ATP hydrolysis activity"/>
    <property type="evidence" value="ECO:0007669"/>
    <property type="project" value="InterPro"/>
</dbReference>
<dbReference type="InterPro" id="IPR013507">
    <property type="entry name" value="DNA_mismatch_S5_2-like"/>
</dbReference>
<dbReference type="SUPFAM" id="SSF118116">
    <property type="entry name" value="DNA mismatch repair protein MutL"/>
    <property type="match status" value="1"/>
</dbReference>
<organism evidence="9 10">
    <name type="scientific">Pelagicoccus enzymogenes</name>
    <dbReference type="NCBI Taxonomy" id="2773457"/>
    <lineage>
        <taxon>Bacteria</taxon>
        <taxon>Pseudomonadati</taxon>
        <taxon>Verrucomicrobiota</taxon>
        <taxon>Opitutia</taxon>
        <taxon>Puniceicoccales</taxon>
        <taxon>Pelagicoccaceae</taxon>
        <taxon>Pelagicoccus</taxon>
    </lineage>
</organism>
<dbReference type="GO" id="GO:0005524">
    <property type="term" value="F:ATP binding"/>
    <property type="evidence" value="ECO:0007669"/>
    <property type="project" value="InterPro"/>
</dbReference>
<keyword evidence="4 5" id="KW-0234">DNA repair</keyword>
<keyword evidence="9" id="KW-0378">Hydrolase</keyword>